<accession>A0A0L6UXQ5</accession>
<feature type="compositionally biased region" description="Polar residues" evidence="1">
    <location>
        <begin position="129"/>
        <end position="143"/>
    </location>
</feature>
<dbReference type="PANTHER" id="PTHR33246:SF51">
    <property type="entry name" value="MYB_SANT-LIKE DOMAIN-CONTAINING PROTEIN"/>
    <property type="match status" value="1"/>
</dbReference>
<dbReference type="VEuPathDB" id="FungiDB:VP01_327g2"/>
<evidence type="ECO:0000313" key="2">
    <source>
        <dbReference type="EMBL" id="KNZ53318.1"/>
    </source>
</evidence>
<proteinExistence type="predicted"/>
<dbReference type="OrthoDB" id="2414509at2759"/>
<name>A0A0L6UXQ5_9BASI</name>
<protein>
    <submittedName>
        <fullName evidence="2">Uncharacterized protein</fullName>
    </submittedName>
</protein>
<feature type="region of interest" description="Disordered" evidence="1">
    <location>
        <begin position="114"/>
        <end position="162"/>
    </location>
</feature>
<dbReference type="Proteomes" id="UP000037035">
    <property type="component" value="Unassembled WGS sequence"/>
</dbReference>
<evidence type="ECO:0000256" key="1">
    <source>
        <dbReference type="SAM" id="MobiDB-lite"/>
    </source>
</evidence>
<dbReference type="AlphaFoldDB" id="A0A0L6UXQ5"/>
<evidence type="ECO:0000313" key="3">
    <source>
        <dbReference type="Proteomes" id="UP000037035"/>
    </source>
</evidence>
<dbReference type="EMBL" id="LAVV01008257">
    <property type="protein sequence ID" value="KNZ53318.1"/>
    <property type="molecule type" value="Genomic_DNA"/>
</dbReference>
<reference evidence="2 3" key="1">
    <citation type="submission" date="2015-08" db="EMBL/GenBank/DDBJ databases">
        <title>Next Generation Sequencing and Analysis of the Genome of Puccinia sorghi L Schw, the Causal Agent of Maize Common Rust.</title>
        <authorList>
            <person name="Rochi L."/>
            <person name="Burguener G."/>
            <person name="Darino M."/>
            <person name="Turjanski A."/>
            <person name="Kreff E."/>
            <person name="Dieguez M.J."/>
            <person name="Sacco F."/>
        </authorList>
    </citation>
    <scope>NUCLEOTIDE SEQUENCE [LARGE SCALE GENOMIC DNA]</scope>
    <source>
        <strain evidence="2 3">RO10H11247</strain>
    </source>
</reference>
<keyword evidence="3" id="KW-1185">Reference proteome</keyword>
<organism evidence="2 3">
    <name type="scientific">Puccinia sorghi</name>
    <dbReference type="NCBI Taxonomy" id="27349"/>
    <lineage>
        <taxon>Eukaryota</taxon>
        <taxon>Fungi</taxon>
        <taxon>Dikarya</taxon>
        <taxon>Basidiomycota</taxon>
        <taxon>Pucciniomycotina</taxon>
        <taxon>Pucciniomycetes</taxon>
        <taxon>Pucciniales</taxon>
        <taxon>Pucciniaceae</taxon>
        <taxon>Puccinia</taxon>
    </lineage>
</organism>
<dbReference type="PANTHER" id="PTHR33246">
    <property type="entry name" value="CCHC-TYPE DOMAIN-CONTAINING PROTEIN"/>
    <property type="match status" value="1"/>
</dbReference>
<gene>
    <name evidence="2" type="ORF">VP01_327g2</name>
</gene>
<sequence length="162" mass="17512">MKILSFVYFDYKNLCTYSEVTNHYSDLFGTSSETAISGSPNVFSCLANASSSNFQPTGINSGRQRSLKTTRVLLEAMCPCFKWMDAIFGQKANITPMAVLDTSLGFGINRLSTEDGTKDDGIGAPVDPVQTTELSMDESSTPRPQDVAEHVKGTPIADSLPP</sequence>
<comment type="caution">
    <text evidence="2">The sequence shown here is derived from an EMBL/GenBank/DDBJ whole genome shotgun (WGS) entry which is preliminary data.</text>
</comment>